<keyword evidence="1" id="KW-0378">Hydrolase</keyword>
<protein>
    <submittedName>
        <fullName evidence="1">TIGR02281 family clan AA aspartic protease</fullName>
        <ecNumber evidence="1">3.4.23.-</ecNumber>
    </submittedName>
</protein>
<proteinExistence type="predicted"/>
<accession>A0AB38YDG7</accession>
<dbReference type="EMBL" id="CP101717">
    <property type="protein sequence ID" value="WLD57347.1"/>
    <property type="molecule type" value="Genomic_DNA"/>
</dbReference>
<organism evidence="1">
    <name type="scientific">Salinispirillum sp. LH 10-3-1</name>
    <dbReference type="NCBI Taxonomy" id="2952525"/>
    <lineage>
        <taxon>Bacteria</taxon>
        <taxon>Pseudomonadati</taxon>
        <taxon>Pseudomonadota</taxon>
        <taxon>Gammaproteobacteria</taxon>
        <taxon>Oceanospirillales</taxon>
        <taxon>Saccharospirillaceae</taxon>
        <taxon>Salinispirillum</taxon>
    </lineage>
</organism>
<dbReference type="EC" id="3.4.23.-" evidence="1"/>
<dbReference type="GO" id="GO:0006508">
    <property type="term" value="P:proteolysis"/>
    <property type="evidence" value="ECO:0007669"/>
    <property type="project" value="UniProtKB-KW"/>
</dbReference>
<dbReference type="NCBIfam" id="TIGR02281">
    <property type="entry name" value="clan_AA_DTGA"/>
    <property type="match status" value="1"/>
</dbReference>
<dbReference type="RefSeq" id="WP_304994633.1">
    <property type="nucleotide sequence ID" value="NZ_CP101717.1"/>
</dbReference>
<dbReference type="Gene3D" id="2.40.70.10">
    <property type="entry name" value="Acid Proteases"/>
    <property type="match status" value="1"/>
</dbReference>
<dbReference type="AlphaFoldDB" id="A0AB38YDG7"/>
<dbReference type="InterPro" id="IPR034122">
    <property type="entry name" value="Retropepsin-like_bacterial"/>
</dbReference>
<dbReference type="GO" id="GO:0008233">
    <property type="term" value="F:peptidase activity"/>
    <property type="evidence" value="ECO:0007669"/>
    <property type="project" value="UniProtKB-KW"/>
</dbReference>
<dbReference type="Pfam" id="PF13975">
    <property type="entry name" value="gag-asp_proteas"/>
    <property type="match status" value="1"/>
</dbReference>
<gene>
    <name evidence="1" type="ORF">NFC81_11540</name>
</gene>
<reference evidence="1" key="1">
    <citation type="submission" date="2022-07" db="EMBL/GenBank/DDBJ databases">
        <title>Complete genome sequence of Salinispirillum sp. LH10-3-1 capable of multiple carbohydrate inversion isolated from a soda lake.</title>
        <authorList>
            <person name="Liu J."/>
            <person name="Zhai Y."/>
            <person name="Zhang H."/>
            <person name="Yang H."/>
            <person name="Qu J."/>
            <person name="Li J."/>
        </authorList>
    </citation>
    <scope>NUCLEOTIDE SEQUENCE</scope>
    <source>
        <strain evidence="1">LH 10-3-1</strain>
    </source>
</reference>
<dbReference type="SUPFAM" id="SSF50630">
    <property type="entry name" value="Acid proteases"/>
    <property type="match status" value="1"/>
</dbReference>
<dbReference type="CDD" id="cd05483">
    <property type="entry name" value="retropepsin_like_bacteria"/>
    <property type="match status" value="1"/>
</dbReference>
<dbReference type="InterPro" id="IPR021109">
    <property type="entry name" value="Peptidase_aspartic_dom_sf"/>
</dbReference>
<evidence type="ECO:0000313" key="1">
    <source>
        <dbReference type="EMBL" id="WLD57347.1"/>
    </source>
</evidence>
<keyword evidence="1" id="KW-0645">Protease</keyword>
<sequence>MSHSVRKPRSDMRGVSNIGLLMTLLAWFAVAGLLALAFQDQLERFWNPNPQVRSTHQGSAIEVVLQPNRQGHYVATGRINDERVVFMLDTGATQVAIPPGVAERLNLERGRAFQVQTANGIATAYATEIATLQLGDIQLRQVGAHISPGLEGETILLGMSALQQLDWSRQGGELRLRYNP</sequence>
<name>A0AB38YDG7_9GAMM</name>
<dbReference type="InterPro" id="IPR011969">
    <property type="entry name" value="Clan_AA_Asp_peptidase_C"/>
</dbReference>